<feature type="compositionally biased region" description="Basic and acidic residues" evidence="1">
    <location>
        <begin position="55"/>
        <end position="81"/>
    </location>
</feature>
<organism evidence="2 3">
    <name type="scientific">Angomonas deanei</name>
    <dbReference type="NCBI Taxonomy" id="59799"/>
    <lineage>
        <taxon>Eukaryota</taxon>
        <taxon>Discoba</taxon>
        <taxon>Euglenozoa</taxon>
        <taxon>Kinetoplastea</taxon>
        <taxon>Metakinetoplastina</taxon>
        <taxon>Trypanosomatida</taxon>
        <taxon>Trypanosomatidae</taxon>
        <taxon>Strigomonadinae</taxon>
        <taxon>Angomonas</taxon>
    </lineage>
</organism>
<evidence type="ECO:0000313" key="3">
    <source>
        <dbReference type="Proteomes" id="UP000515908"/>
    </source>
</evidence>
<sequence length="477" mass="55700">MQVDAIPPLPDNKGLSVGELKSILQHHLRENGSLRQLKAQLRTMVVTELLQNNGKNEKNEKVSKQKEKKEEKTENENKENMTLEVFESLRRAPHSDNNNTTMSGRIADSLIENHLRRSRRNLSLSIFTTEVEVLPLSEVGSPSCDERYLAQLLLPAPYNETENENRIQTKNEYKEIENRSFKSVLQRLVELQLKYTNAEGVAKIKEHTHHCGTQTESGTTNSDSALTSLECRLAAVDAKYALAFSQINRRSIIRFENGNNNNNNDDIAPFVATPSQVEKRIAQYKIDIYEQLKLEFDRKYEEFKNNEINRIREEAQEQYNVLARHKNEEFRELERTLIIKSEQEKKRLDYMRQDVEHQRLLLEKRQREVSESLLQHDDEISKCDERERKLKNKISELQLLVNKWEDVSAGRLVEIDAIRSRERSKVEEMRRMQAEFAAELRLKEESISRLRYRIRTPHPPTGAGRGGRGRSRKRNGQ</sequence>
<dbReference type="AlphaFoldDB" id="A0A7G2CD29"/>
<evidence type="ECO:0000313" key="2">
    <source>
        <dbReference type="EMBL" id="CAD2216921.1"/>
    </source>
</evidence>
<name>A0A7G2CD29_9TRYP</name>
<protein>
    <submittedName>
        <fullName evidence="2">Uncharacterized protein</fullName>
    </submittedName>
</protein>
<accession>A0A7G2CD29</accession>
<evidence type="ECO:0000256" key="1">
    <source>
        <dbReference type="SAM" id="MobiDB-lite"/>
    </source>
</evidence>
<keyword evidence="3" id="KW-1185">Reference proteome</keyword>
<feature type="region of interest" description="Disordered" evidence="1">
    <location>
        <begin position="50"/>
        <end position="81"/>
    </location>
</feature>
<dbReference type="Proteomes" id="UP000515908">
    <property type="component" value="Chromosome 07"/>
</dbReference>
<dbReference type="VEuPathDB" id="TriTrypDB:ADEAN_000439900"/>
<feature type="compositionally biased region" description="Basic residues" evidence="1">
    <location>
        <begin position="467"/>
        <end position="477"/>
    </location>
</feature>
<reference evidence="2 3" key="1">
    <citation type="submission" date="2020-08" db="EMBL/GenBank/DDBJ databases">
        <authorList>
            <person name="Newling K."/>
            <person name="Davey J."/>
            <person name="Forrester S."/>
        </authorList>
    </citation>
    <scope>NUCLEOTIDE SEQUENCE [LARGE SCALE GENOMIC DNA]</scope>
    <source>
        <strain evidence="3">Crithidia deanei Carvalho (ATCC PRA-265)</strain>
    </source>
</reference>
<feature type="region of interest" description="Disordered" evidence="1">
    <location>
        <begin position="453"/>
        <end position="477"/>
    </location>
</feature>
<gene>
    <name evidence="2" type="ORF">ADEAN_000439900</name>
</gene>
<dbReference type="EMBL" id="LR877151">
    <property type="protein sequence ID" value="CAD2216921.1"/>
    <property type="molecule type" value="Genomic_DNA"/>
</dbReference>
<proteinExistence type="predicted"/>